<keyword evidence="4" id="KW-1185">Reference proteome</keyword>
<sequence>MYKLAILDDDEHWCRIVQRFLKQQYAIATYKSVSSFLWELDELKQYDIFLVDFVLPTARYELNTGGMEIVTALKRRLPSSPLVILVTTFMSKNELEVHGKQMCPEADGFFAKDAGLELLAHQIKQLLTPGTTEDS</sequence>
<dbReference type="InterPro" id="IPR001789">
    <property type="entry name" value="Sig_transdc_resp-reg_receiver"/>
</dbReference>
<proteinExistence type="predicted"/>
<keyword evidence="1" id="KW-0597">Phosphoprotein</keyword>
<dbReference type="EMBL" id="CP024785">
    <property type="protein sequence ID" value="AUB37211.1"/>
    <property type="molecule type" value="Genomic_DNA"/>
</dbReference>
<dbReference type="GO" id="GO:0000160">
    <property type="term" value="P:phosphorelay signal transduction system"/>
    <property type="evidence" value="ECO:0007669"/>
    <property type="project" value="InterPro"/>
</dbReference>
<dbReference type="SUPFAM" id="SSF52172">
    <property type="entry name" value="CheY-like"/>
    <property type="match status" value="1"/>
</dbReference>
<name>A0A2K8SP64_9NOSO</name>
<dbReference type="Proteomes" id="UP000232003">
    <property type="component" value="Chromosome"/>
</dbReference>
<evidence type="ECO:0000256" key="1">
    <source>
        <dbReference type="PROSITE-ProRule" id="PRU00169"/>
    </source>
</evidence>
<gene>
    <name evidence="3" type="ORF">COO91_03149</name>
</gene>
<reference evidence="3 4" key="1">
    <citation type="submission" date="2017-11" db="EMBL/GenBank/DDBJ databases">
        <title>Complete genome of a free-living desiccation-tolerant cyanobacterium and its photosynthetic adaptation to extreme terrestrial habitat.</title>
        <authorList>
            <person name="Shang J."/>
        </authorList>
    </citation>
    <scope>NUCLEOTIDE SEQUENCE [LARGE SCALE GENOMIC DNA]</scope>
    <source>
        <strain evidence="3 4">CCNUN1</strain>
    </source>
</reference>
<evidence type="ECO:0000313" key="3">
    <source>
        <dbReference type="EMBL" id="AUB37211.1"/>
    </source>
</evidence>
<dbReference type="Pfam" id="PF00072">
    <property type="entry name" value="Response_reg"/>
    <property type="match status" value="1"/>
</dbReference>
<evidence type="ECO:0000259" key="2">
    <source>
        <dbReference type="PROSITE" id="PS50110"/>
    </source>
</evidence>
<organism evidence="3 4">
    <name type="scientific">Nostoc flagelliforme CCNUN1</name>
    <dbReference type="NCBI Taxonomy" id="2038116"/>
    <lineage>
        <taxon>Bacteria</taxon>
        <taxon>Bacillati</taxon>
        <taxon>Cyanobacteriota</taxon>
        <taxon>Cyanophyceae</taxon>
        <taxon>Nostocales</taxon>
        <taxon>Nostocaceae</taxon>
        <taxon>Nostoc</taxon>
    </lineage>
</organism>
<feature type="modified residue" description="4-aspartylphosphate" evidence="1">
    <location>
        <position position="52"/>
    </location>
</feature>
<feature type="domain" description="Response regulatory" evidence="2">
    <location>
        <begin position="3"/>
        <end position="127"/>
    </location>
</feature>
<dbReference type="OrthoDB" id="532465at2"/>
<keyword evidence="3" id="KW-0238">DNA-binding</keyword>
<dbReference type="SMART" id="SM00448">
    <property type="entry name" value="REC"/>
    <property type="match status" value="1"/>
</dbReference>
<dbReference type="Gene3D" id="3.40.50.2300">
    <property type="match status" value="1"/>
</dbReference>
<evidence type="ECO:0000313" key="4">
    <source>
        <dbReference type="Proteomes" id="UP000232003"/>
    </source>
</evidence>
<accession>A0A2K8SP64</accession>
<dbReference type="KEGG" id="nfl:COO91_03149"/>
<protein>
    <submittedName>
        <fullName evidence="3">DNA-binding response regulator, NarL/FixJ family, containings REC and HTH domains</fullName>
    </submittedName>
</protein>
<dbReference type="RefSeq" id="WP_100898913.1">
    <property type="nucleotide sequence ID" value="NZ_CAWNNC010000001.1"/>
</dbReference>
<dbReference type="CDD" id="cd00156">
    <property type="entry name" value="REC"/>
    <property type="match status" value="1"/>
</dbReference>
<dbReference type="GO" id="GO:0003677">
    <property type="term" value="F:DNA binding"/>
    <property type="evidence" value="ECO:0007669"/>
    <property type="project" value="UniProtKB-KW"/>
</dbReference>
<dbReference type="InterPro" id="IPR011006">
    <property type="entry name" value="CheY-like_superfamily"/>
</dbReference>
<dbReference type="PROSITE" id="PS50110">
    <property type="entry name" value="RESPONSE_REGULATORY"/>
    <property type="match status" value="1"/>
</dbReference>
<dbReference type="AlphaFoldDB" id="A0A2K8SP64"/>